<accession>A0A0D6L9Y8</accession>
<feature type="transmembrane region" description="Helical" evidence="1">
    <location>
        <begin position="68"/>
        <end position="87"/>
    </location>
</feature>
<reference evidence="2 3" key="1">
    <citation type="submission" date="2013-05" db="EMBL/GenBank/DDBJ databases">
        <title>Draft genome of the parasitic nematode Anyclostoma ceylanicum.</title>
        <authorList>
            <person name="Mitreva M."/>
        </authorList>
    </citation>
    <scope>NUCLEOTIDE SEQUENCE [LARGE SCALE GENOMIC DNA]</scope>
</reference>
<keyword evidence="1" id="KW-0472">Membrane</keyword>
<protein>
    <submittedName>
        <fullName evidence="2">Uncharacterized protein</fullName>
    </submittedName>
</protein>
<dbReference type="AlphaFoldDB" id="A0A0D6L9Y8"/>
<gene>
    <name evidence="2" type="ORF">ANCCEY_14380</name>
</gene>
<evidence type="ECO:0000313" key="2">
    <source>
        <dbReference type="EMBL" id="EPB66531.1"/>
    </source>
</evidence>
<dbReference type="EMBL" id="KE126079">
    <property type="protein sequence ID" value="EPB66531.1"/>
    <property type="molecule type" value="Genomic_DNA"/>
</dbReference>
<evidence type="ECO:0000256" key="1">
    <source>
        <dbReference type="SAM" id="Phobius"/>
    </source>
</evidence>
<evidence type="ECO:0000313" key="3">
    <source>
        <dbReference type="Proteomes" id="UP000054495"/>
    </source>
</evidence>
<keyword evidence="1" id="KW-1133">Transmembrane helix</keyword>
<sequence length="92" mass="10284">MEQFLHLDNSLLDGTGPEHLKDLAAVVIEIVARLFVSKGMQGTPPMEDQQDRAAVCEVGPARHRQLSFFMVTVCKLFTLVTLIGMTVNEWQL</sequence>
<keyword evidence="1" id="KW-0812">Transmembrane</keyword>
<name>A0A0D6L9Y8_9BILA</name>
<organism evidence="2 3">
    <name type="scientific">Ancylostoma ceylanicum</name>
    <dbReference type="NCBI Taxonomy" id="53326"/>
    <lineage>
        <taxon>Eukaryota</taxon>
        <taxon>Metazoa</taxon>
        <taxon>Ecdysozoa</taxon>
        <taxon>Nematoda</taxon>
        <taxon>Chromadorea</taxon>
        <taxon>Rhabditida</taxon>
        <taxon>Rhabditina</taxon>
        <taxon>Rhabditomorpha</taxon>
        <taxon>Strongyloidea</taxon>
        <taxon>Ancylostomatidae</taxon>
        <taxon>Ancylostomatinae</taxon>
        <taxon>Ancylostoma</taxon>
    </lineage>
</organism>
<keyword evidence="3" id="KW-1185">Reference proteome</keyword>
<proteinExistence type="predicted"/>
<dbReference type="Proteomes" id="UP000054495">
    <property type="component" value="Unassembled WGS sequence"/>
</dbReference>